<dbReference type="Proteomes" id="UP000192422">
    <property type="component" value="Chromosome"/>
</dbReference>
<name>A0ABX6YS40_9RHOB</name>
<evidence type="ECO:0000313" key="1">
    <source>
        <dbReference type="EMBL" id="QPZ90045.1"/>
    </source>
</evidence>
<protein>
    <submittedName>
        <fullName evidence="1">Uncharacterized protein</fullName>
    </submittedName>
</protein>
<accession>A0ABX6YS40</accession>
<proteinExistence type="predicted"/>
<gene>
    <name evidence="1" type="ORF">AKL02_003530</name>
</gene>
<evidence type="ECO:0000313" key="2">
    <source>
        <dbReference type="Proteomes" id="UP000192422"/>
    </source>
</evidence>
<dbReference type="RefSeq" id="WP_083079811.1">
    <property type="nucleotide sequence ID" value="NZ_CP053562.1"/>
</dbReference>
<organism evidence="1 2">
    <name type="scientific">Thioclava electrotropha</name>
    <dbReference type="NCBI Taxonomy" id="1549850"/>
    <lineage>
        <taxon>Bacteria</taxon>
        <taxon>Pseudomonadati</taxon>
        <taxon>Pseudomonadota</taxon>
        <taxon>Alphaproteobacteria</taxon>
        <taxon>Rhodobacterales</taxon>
        <taxon>Paracoccaceae</taxon>
        <taxon>Thioclava</taxon>
    </lineage>
</organism>
<sequence>MEDPIQLGQGVFVTGAEKTIFRFEGRARDGFVTISGSGGFTCDVPEDCIQAVKKRTRKEFGNIDFHRD</sequence>
<dbReference type="EMBL" id="CP053562">
    <property type="protein sequence ID" value="QPZ90045.1"/>
    <property type="molecule type" value="Genomic_DNA"/>
</dbReference>
<keyword evidence="2" id="KW-1185">Reference proteome</keyword>
<reference evidence="1 2" key="1">
    <citation type="submission" date="2020-05" db="EMBL/GenBank/DDBJ databases">
        <title>Thioclava electrotropha strain Elox9 finished genome.</title>
        <authorList>
            <person name="Rowe A.R."/>
            <person name="Wilbanks E.G."/>
        </authorList>
    </citation>
    <scope>NUCLEOTIDE SEQUENCE [LARGE SCALE GENOMIC DNA]</scope>
    <source>
        <strain evidence="1 2">Elox9</strain>
    </source>
</reference>